<comment type="caution">
    <text evidence="5">The sequence shown here is derived from an EMBL/GenBank/DDBJ whole genome shotgun (WGS) entry which is preliminary data.</text>
</comment>
<feature type="region of interest" description="Disordered" evidence="2">
    <location>
        <begin position="177"/>
        <end position="218"/>
    </location>
</feature>
<feature type="domain" description="RFX-type winged-helix" evidence="4">
    <location>
        <begin position="257"/>
        <end position="331"/>
    </location>
</feature>
<dbReference type="InterPro" id="IPR036388">
    <property type="entry name" value="WH-like_DNA-bd_sf"/>
</dbReference>
<dbReference type="InterPro" id="IPR057321">
    <property type="entry name" value="RFX1-4/6/8-like_BCD"/>
</dbReference>
<feature type="compositionally biased region" description="Polar residues" evidence="2">
    <location>
        <begin position="898"/>
        <end position="913"/>
    </location>
</feature>
<evidence type="ECO:0000256" key="3">
    <source>
        <dbReference type="SAM" id="Phobius"/>
    </source>
</evidence>
<proteinExistence type="predicted"/>
<dbReference type="GO" id="GO:0000981">
    <property type="term" value="F:DNA-binding transcription factor activity, RNA polymerase II-specific"/>
    <property type="evidence" value="ECO:0007669"/>
    <property type="project" value="TreeGrafter"/>
</dbReference>
<reference evidence="5 6" key="1">
    <citation type="submission" date="2017-03" db="EMBL/GenBank/DDBJ databases">
        <title>Genomes of endolithic fungi from Antarctica.</title>
        <authorList>
            <person name="Coleine C."/>
            <person name="Masonjones S."/>
            <person name="Stajich J.E."/>
        </authorList>
    </citation>
    <scope>NUCLEOTIDE SEQUENCE [LARGE SCALE GENOMIC DNA]</scope>
    <source>
        <strain evidence="5 6">CCFEE 6314</strain>
    </source>
</reference>
<keyword evidence="1" id="KW-0238">DNA-binding</keyword>
<dbReference type="OrthoDB" id="10056949at2759"/>
<dbReference type="FunFam" id="3.40.50.150:FF:000288">
    <property type="entry name" value="Spermine/spermidine synthase, putative"/>
    <property type="match status" value="1"/>
</dbReference>
<dbReference type="InterPro" id="IPR036390">
    <property type="entry name" value="WH_DNA-bd_sf"/>
</dbReference>
<dbReference type="Pfam" id="PF01564">
    <property type="entry name" value="Spermine_synth"/>
    <property type="match status" value="1"/>
</dbReference>
<sequence length="1577" mass="175882">MPQTPTQNLDEAPEGRHGSHTNNVVPNKEKHRPLSRDSSASLQSVGVGAAFQPGSQQQPPSTQQHPHQHLAHDNPAMPLDPSAFYVQHGQNQVNTGLYGPHTEEMLMHYQHQHPHPHPHSHHNMAAHMQHQQAMGPNSSVPPQHDMRPMSQQGFQEMQHFPMQYPHGMPQYAVPPPHMQHMRHHSEQFEGSPAPEDSNTENGGAKRRKGTASSMANDQELRRLLQQYQGKTLKEVATEVQKNEGSGGKSEKAKQVFAMLWLQENCERSSNSVRRDRVFTRYTERCGNERVPTLNPASFGKLVRIIFPNVQTRRLGVRGESKYHYVDLSLVQDDDDRQYIPTYERPGTANGSQHGRHDSLEPSKLFKAHVSPPIERPVSRATVETADFPAPSASFLEKEADPEPAERVSQVAAAQKLDCKYINTPTIRFPVRTIPANVVAALPSARPGLPASLATYLAMPNLKSLSMLPPDPDNLIELPDIFPYLEGTNYDVSIAKALFHLYRSYCIDIIDAFRKCKEKPFFNHHSAFNGKMTVPVSKLFSMECLAPWIQECDMRTCQQMIRFIAPLALQNVPDVVWHVFDRIGSKLVSHLIGAFEEKCPVHVVVAKTIPAARFVHVLKKLKPANTAALQLSQMLEEPQLRTQMWLDLMAMVDPDQLVEQSMPPPESLIRLQAILKEDMRLLVSPMDGELVRAAEGDSSSSYANLLNDGVDYGDGLLPEEDEEGPIPLLEKWISWLELFPQMFEGHHAQCMVDCHGRLWRSVMMQFGQSGARSYQSWWFVECFATQMLEWMTEMEGLLMDTEVHKAMDEKEREKYAEASTNCPPRGTKRKRRTNGEEVDDSGDVELLPSKKLELAPKSSPRLPAQSHTQAAHDLDGDETDADLDELNRGGPLDLPSFHTGLSSPIKRQSRGNGQDDSGIDLGLDIDVEAEKEAKKFNKRDWLLSSDPVDAPVGLDNLSTRSPDAEKYLLYIIAGVNTLPELHQIWIPSSLSIAFLTMAKKSSKANTPSKQSNSSGQKTKASSLTPSTPSNKATSKSLFNKILDIRAQRTFQLILLAALSAQVSQLNLTPVYGSIPSALYHWWGVAASFLLALGLRGYVPKWTARWIAPFAFWIPSIQFFLFQFSSYIGNPLGPVLTEMLTCYPLVVASVSTALDYYSELSGGFHDPYEEVGPAVGLFALLTVLQRAATNVVSSFSGPGFLRSRVGLHLILATLYAMVIPHTRVWMGFPAVTFTLLVNPHCLLDRTTEVMNNTLALHDYSLLERRESITGYISVLEDHGKGFRVMRCDHSLLGGEWQLPDTPGQPKRIVGEPIYPVFTMLEAVRLVEPQESHSNKKALNVGLGIGTAPAALIAHGVETTILEIDPVVHEFAVKYFGLPTNHSIHIGDAVQAVTASASKGTSHPATSEAEFYDYIIHDVFTGGAEPVELFTVEFLTGLHLLLKPDGVIAINYAGDVSMPAASIIHRTISSVFPSCRVFREDEAPAPDSKLDDFTNMVFFCRKRDVPVAFRDPTPSDWLRSSTRRVYMLPKYEIPASAFDDQAPVLRSGKTAHLEKWHAKSALGHWHVMRTVLPHAIWENW</sequence>
<keyword evidence="3" id="KW-1133">Transmembrane helix</keyword>
<feature type="transmembrane region" description="Helical" evidence="3">
    <location>
        <begin position="1104"/>
        <end position="1126"/>
    </location>
</feature>
<dbReference type="PROSITE" id="PS51526">
    <property type="entry name" value="RFX_DBD"/>
    <property type="match status" value="1"/>
</dbReference>
<name>A0A438N177_EXOME</name>
<dbReference type="InterPro" id="IPR029063">
    <property type="entry name" value="SAM-dependent_MTases_sf"/>
</dbReference>
<dbReference type="FunFam" id="1.10.10.10:FF:000119">
    <property type="entry name" value="DNA damage and replication checkpoint protein"/>
    <property type="match status" value="1"/>
</dbReference>
<dbReference type="SUPFAM" id="SSF53335">
    <property type="entry name" value="S-adenosyl-L-methionine-dependent methyltransferases"/>
    <property type="match status" value="1"/>
</dbReference>
<dbReference type="VEuPathDB" id="FungiDB:PV10_05596"/>
<feature type="region of interest" description="Disordered" evidence="2">
    <location>
        <begin position="1002"/>
        <end position="1031"/>
    </location>
</feature>
<dbReference type="Gene3D" id="1.10.10.10">
    <property type="entry name" value="Winged helix-like DNA-binding domain superfamily/Winged helix DNA-binding domain"/>
    <property type="match status" value="1"/>
</dbReference>
<dbReference type="InterPro" id="IPR039779">
    <property type="entry name" value="RFX-like"/>
</dbReference>
<dbReference type="Gene3D" id="3.40.50.150">
    <property type="entry name" value="Vaccinia Virus protein VP39"/>
    <property type="match status" value="1"/>
</dbReference>
<feature type="region of interest" description="Disordered" evidence="2">
    <location>
        <begin position="1"/>
        <end position="78"/>
    </location>
</feature>
<feature type="compositionally biased region" description="Low complexity" evidence="2">
    <location>
        <begin position="52"/>
        <end position="65"/>
    </location>
</feature>
<dbReference type="SUPFAM" id="SSF46785">
    <property type="entry name" value="Winged helix' DNA-binding domain"/>
    <property type="match status" value="1"/>
</dbReference>
<evidence type="ECO:0000313" key="5">
    <source>
        <dbReference type="EMBL" id="RVX69442.1"/>
    </source>
</evidence>
<dbReference type="Proteomes" id="UP000288859">
    <property type="component" value="Unassembled WGS sequence"/>
</dbReference>
<feature type="compositionally biased region" description="Acidic residues" evidence="2">
    <location>
        <begin position="874"/>
        <end position="883"/>
    </location>
</feature>
<protein>
    <recommendedName>
        <fullName evidence="4">RFX-type winged-helix domain-containing protein</fullName>
    </recommendedName>
</protein>
<organism evidence="5 6">
    <name type="scientific">Exophiala mesophila</name>
    <name type="common">Black yeast-like fungus</name>
    <dbReference type="NCBI Taxonomy" id="212818"/>
    <lineage>
        <taxon>Eukaryota</taxon>
        <taxon>Fungi</taxon>
        <taxon>Dikarya</taxon>
        <taxon>Ascomycota</taxon>
        <taxon>Pezizomycotina</taxon>
        <taxon>Eurotiomycetes</taxon>
        <taxon>Chaetothyriomycetidae</taxon>
        <taxon>Chaetothyriales</taxon>
        <taxon>Herpotrichiellaceae</taxon>
        <taxon>Exophiala</taxon>
    </lineage>
</organism>
<evidence type="ECO:0000313" key="6">
    <source>
        <dbReference type="Proteomes" id="UP000288859"/>
    </source>
</evidence>
<dbReference type="GO" id="GO:0000978">
    <property type="term" value="F:RNA polymerase II cis-regulatory region sequence-specific DNA binding"/>
    <property type="evidence" value="ECO:0007669"/>
    <property type="project" value="TreeGrafter"/>
</dbReference>
<feature type="region of interest" description="Disordered" evidence="2">
    <location>
        <begin position="339"/>
        <end position="358"/>
    </location>
</feature>
<keyword evidence="3" id="KW-0812">Transmembrane</keyword>
<dbReference type="InterPro" id="IPR003150">
    <property type="entry name" value="DNA-bd_RFX"/>
</dbReference>
<gene>
    <name evidence="5" type="ORF">B0A52_06505</name>
</gene>
<dbReference type="Pfam" id="PF25340">
    <property type="entry name" value="BCD_RFX"/>
    <property type="match status" value="1"/>
</dbReference>
<keyword evidence="3" id="KW-0472">Membrane</keyword>
<feature type="region of interest" description="Disordered" evidence="2">
    <location>
        <begin position="808"/>
        <end position="917"/>
    </location>
</feature>
<feature type="transmembrane region" description="Helical" evidence="3">
    <location>
        <begin position="1078"/>
        <end position="1097"/>
    </location>
</feature>
<accession>A0A438N177</accession>
<dbReference type="PANTHER" id="PTHR12619">
    <property type="entry name" value="RFX TRANSCRIPTION FACTOR FAMILY"/>
    <property type="match status" value="1"/>
</dbReference>
<dbReference type="Pfam" id="PF02257">
    <property type="entry name" value="RFX_DNA_binding"/>
    <property type="match status" value="1"/>
</dbReference>
<evidence type="ECO:0000256" key="2">
    <source>
        <dbReference type="SAM" id="MobiDB-lite"/>
    </source>
</evidence>
<dbReference type="PANTHER" id="PTHR12619:SF5">
    <property type="entry name" value="TRANSCRIPTION FACTOR RFX4"/>
    <property type="match status" value="1"/>
</dbReference>
<evidence type="ECO:0000259" key="4">
    <source>
        <dbReference type="PROSITE" id="PS51526"/>
    </source>
</evidence>
<dbReference type="NCBIfam" id="NF037959">
    <property type="entry name" value="MFS_SpdSyn"/>
    <property type="match status" value="1"/>
</dbReference>
<dbReference type="EMBL" id="NAJM01000029">
    <property type="protein sequence ID" value="RVX69442.1"/>
    <property type="molecule type" value="Genomic_DNA"/>
</dbReference>
<evidence type="ECO:0000256" key="1">
    <source>
        <dbReference type="ARBA" id="ARBA00023125"/>
    </source>
</evidence>